<evidence type="ECO:0000313" key="2">
    <source>
        <dbReference type="Proteomes" id="UP000554482"/>
    </source>
</evidence>
<dbReference type="OrthoDB" id="10655582at2759"/>
<dbReference type="EMBL" id="JABWDY010014298">
    <property type="protein sequence ID" value="KAF5197741.1"/>
    <property type="molecule type" value="Genomic_DNA"/>
</dbReference>
<name>A0A7J6WK47_THATH</name>
<gene>
    <name evidence="1" type="ORF">FRX31_012672</name>
</gene>
<dbReference type="AlphaFoldDB" id="A0A7J6WK47"/>
<sequence length="156" mass="17583">MIDKQVCRYLELSKSAVQISHQRSPSIWTNPNLNMNKISVDVSFISTDLPRGIGFQMRNSNGAFIGAGTTAANAGSSEEAECFEDERPTDSKLLNKQTDRFRFGSRTLETISYYLADALSPLVRFGCIQVKLRNEADRSQLKVFNDGIEKIWKKIQ</sequence>
<protein>
    <submittedName>
        <fullName evidence="1">Uncharacterized protein</fullName>
    </submittedName>
</protein>
<evidence type="ECO:0000313" key="1">
    <source>
        <dbReference type="EMBL" id="KAF5197741.1"/>
    </source>
</evidence>
<accession>A0A7J6WK47</accession>
<reference evidence="1 2" key="1">
    <citation type="submission" date="2020-06" db="EMBL/GenBank/DDBJ databases">
        <title>Transcriptomic and genomic resources for Thalictrum thalictroides and T. hernandezii: Facilitating candidate gene discovery in an emerging model plant lineage.</title>
        <authorList>
            <person name="Arias T."/>
            <person name="Riano-Pachon D.M."/>
            <person name="Di Stilio V.S."/>
        </authorList>
    </citation>
    <scope>NUCLEOTIDE SEQUENCE [LARGE SCALE GENOMIC DNA]</scope>
    <source>
        <strain evidence="2">cv. WT478/WT964</strain>
        <tissue evidence="1">Leaves</tissue>
    </source>
</reference>
<proteinExistence type="predicted"/>
<keyword evidence="2" id="KW-1185">Reference proteome</keyword>
<dbReference type="Proteomes" id="UP000554482">
    <property type="component" value="Unassembled WGS sequence"/>
</dbReference>
<comment type="caution">
    <text evidence="1">The sequence shown here is derived from an EMBL/GenBank/DDBJ whole genome shotgun (WGS) entry which is preliminary data.</text>
</comment>
<organism evidence="1 2">
    <name type="scientific">Thalictrum thalictroides</name>
    <name type="common">Rue-anemone</name>
    <name type="synonym">Anemone thalictroides</name>
    <dbReference type="NCBI Taxonomy" id="46969"/>
    <lineage>
        <taxon>Eukaryota</taxon>
        <taxon>Viridiplantae</taxon>
        <taxon>Streptophyta</taxon>
        <taxon>Embryophyta</taxon>
        <taxon>Tracheophyta</taxon>
        <taxon>Spermatophyta</taxon>
        <taxon>Magnoliopsida</taxon>
        <taxon>Ranunculales</taxon>
        <taxon>Ranunculaceae</taxon>
        <taxon>Thalictroideae</taxon>
        <taxon>Thalictrum</taxon>
    </lineage>
</organism>